<evidence type="ECO:0000313" key="3">
    <source>
        <dbReference type="Proteomes" id="UP001281761"/>
    </source>
</evidence>
<reference evidence="2 3" key="1">
    <citation type="journal article" date="2022" name="bioRxiv">
        <title>Genomics of Preaxostyla Flagellates Illuminates Evolutionary Transitions and the Path Towards Mitochondrial Loss.</title>
        <authorList>
            <person name="Novak L.V.F."/>
            <person name="Treitli S.C."/>
            <person name="Pyrih J."/>
            <person name="Halakuc P."/>
            <person name="Pipaliya S.V."/>
            <person name="Vacek V."/>
            <person name="Brzon O."/>
            <person name="Soukal P."/>
            <person name="Eme L."/>
            <person name="Dacks J.B."/>
            <person name="Karnkowska A."/>
            <person name="Elias M."/>
            <person name="Hampl V."/>
        </authorList>
    </citation>
    <scope>NUCLEOTIDE SEQUENCE [LARGE SCALE GENOMIC DNA]</scope>
    <source>
        <strain evidence="2">NAU3</strain>
        <tissue evidence="2">Gut</tissue>
    </source>
</reference>
<feature type="region of interest" description="Disordered" evidence="1">
    <location>
        <begin position="1"/>
        <end position="37"/>
    </location>
</feature>
<dbReference type="Proteomes" id="UP001281761">
    <property type="component" value="Unassembled WGS sequence"/>
</dbReference>
<feature type="region of interest" description="Disordered" evidence="1">
    <location>
        <begin position="108"/>
        <end position="127"/>
    </location>
</feature>
<evidence type="ECO:0000313" key="2">
    <source>
        <dbReference type="EMBL" id="KAK2958310.1"/>
    </source>
</evidence>
<organism evidence="2 3">
    <name type="scientific">Blattamonas nauphoetae</name>
    <dbReference type="NCBI Taxonomy" id="2049346"/>
    <lineage>
        <taxon>Eukaryota</taxon>
        <taxon>Metamonada</taxon>
        <taxon>Preaxostyla</taxon>
        <taxon>Oxymonadida</taxon>
        <taxon>Blattamonas</taxon>
    </lineage>
</organism>
<gene>
    <name evidence="2" type="ORF">BLNAU_6797</name>
</gene>
<feature type="compositionally biased region" description="Polar residues" evidence="1">
    <location>
        <begin position="108"/>
        <end position="120"/>
    </location>
</feature>
<evidence type="ECO:0000256" key="1">
    <source>
        <dbReference type="SAM" id="MobiDB-lite"/>
    </source>
</evidence>
<dbReference type="EMBL" id="JARBJD010000039">
    <property type="protein sequence ID" value="KAK2958310.1"/>
    <property type="molecule type" value="Genomic_DNA"/>
</dbReference>
<proteinExistence type="predicted"/>
<name>A0ABQ9Y3L9_9EUKA</name>
<sequence length="127" mass="14209">MTTRKFGGDKAPKSIKPSPPPKIEPVSPFTVSSPSESDADLEWVKSMEQKIEALQTRMSAVLQKQSHQLWEQYCARTSENNSIIVNSLADQINEIAEVEHLLRRTQNEIEQTQESTSSLAQKLVAEG</sequence>
<comment type="caution">
    <text evidence="2">The sequence shown here is derived from an EMBL/GenBank/DDBJ whole genome shotgun (WGS) entry which is preliminary data.</text>
</comment>
<feature type="compositionally biased region" description="Basic and acidic residues" evidence="1">
    <location>
        <begin position="1"/>
        <end position="12"/>
    </location>
</feature>
<protein>
    <submittedName>
        <fullName evidence="2">Uncharacterized protein</fullName>
    </submittedName>
</protein>
<keyword evidence="3" id="KW-1185">Reference proteome</keyword>
<accession>A0ABQ9Y3L9</accession>